<dbReference type="Pfam" id="PF13671">
    <property type="entry name" value="AAA_33"/>
    <property type="match status" value="1"/>
</dbReference>
<dbReference type="GO" id="GO:0003690">
    <property type="term" value="F:double-stranded DNA binding"/>
    <property type="evidence" value="ECO:0007669"/>
    <property type="project" value="TreeGrafter"/>
</dbReference>
<dbReference type="OrthoDB" id="3512845at2759"/>
<accession>A0A067QG42</accession>
<dbReference type="STRING" id="933084.A0A067QG42"/>
<organism evidence="1 2">
    <name type="scientific">Jaapia argillacea MUCL 33604</name>
    <dbReference type="NCBI Taxonomy" id="933084"/>
    <lineage>
        <taxon>Eukaryota</taxon>
        <taxon>Fungi</taxon>
        <taxon>Dikarya</taxon>
        <taxon>Basidiomycota</taxon>
        <taxon>Agaricomycotina</taxon>
        <taxon>Agaricomycetes</taxon>
        <taxon>Agaricomycetidae</taxon>
        <taxon>Jaapiales</taxon>
        <taxon>Jaapiaceae</taxon>
        <taxon>Jaapia</taxon>
    </lineage>
</organism>
<protein>
    <submittedName>
        <fullName evidence="1">Uncharacterized protein</fullName>
    </submittedName>
</protein>
<dbReference type="GO" id="GO:0046404">
    <property type="term" value="F:ATP-dependent polydeoxyribonucleotide 5'-hydroxyl-kinase activity"/>
    <property type="evidence" value="ECO:0007669"/>
    <property type="project" value="TreeGrafter"/>
</dbReference>
<gene>
    <name evidence="1" type="ORF">JAAARDRAFT_99271</name>
</gene>
<evidence type="ECO:0000313" key="2">
    <source>
        <dbReference type="Proteomes" id="UP000027265"/>
    </source>
</evidence>
<dbReference type="AlphaFoldDB" id="A0A067QG42"/>
<dbReference type="EMBL" id="KL197712">
    <property type="protein sequence ID" value="KDQ61586.1"/>
    <property type="molecule type" value="Genomic_DNA"/>
</dbReference>
<dbReference type="HOGENOM" id="CLU_073629_1_0_1"/>
<name>A0A067QG42_9AGAM</name>
<feature type="non-terminal residue" evidence="1">
    <location>
        <position position="162"/>
    </location>
</feature>
<dbReference type="InParanoid" id="A0A067QG42"/>
<dbReference type="GO" id="GO:0046403">
    <property type="term" value="F:polynucleotide 3'-phosphatase activity"/>
    <property type="evidence" value="ECO:0007669"/>
    <property type="project" value="TreeGrafter"/>
</dbReference>
<dbReference type="PANTHER" id="PTHR12083">
    <property type="entry name" value="BIFUNCTIONAL POLYNUCLEOTIDE PHOSPHATASE/KINASE"/>
    <property type="match status" value="1"/>
</dbReference>
<dbReference type="Gene3D" id="3.40.50.300">
    <property type="entry name" value="P-loop containing nucleotide triphosphate hydrolases"/>
    <property type="match status" value="1"/>
</dbReference>
<dbReference type="PANTHER" id="PTHR12083:SF9">
    <property type="entry name" value="BIFUNCTIONAL POLYNUCLEOTIDE PHOSPHATASE_KINASE"/>
    <property type="match status" value="1"/>
</dbReference>
<dbReference type="InterPro" id="IPR027417">
    <property type="entry name" value="P-loop_NTPase"/>
</dbReference>
<dbReference type="Proteomes" id="UP000027265">
    <property type="component" value="Unassembled WGS sequence"/>
</dbReference>
<sequence length="162" mass="18504">VLQSTFAEALQRHIPRFVRCNQDDLGNRKLVENLARQLLRAGSSVCVDRTNFDESQRSHWINIAHEFPGTSIWVLVFDTPYDVCAARLQNRMFGHPTIHNPAQGLSVLSNFSSMFQFPSPREGYDHLISLRPDDHRSPTYSHGDIVSILHRLRDSPLITSPQ</sequence>
<evidence type="ECO:0000313" key="1">
    <source>
        <dbReference type="EMBL" id="KDQ61586.1"/>
    </source>
</evidence>
<reference evidence="2" key="1">
    <citation type="journal article" date="2014" name="Proc. Natl. Acad. Sci. U.S.A.">
        <title>Extensive sampling of basidiomycete genomes demonstrates inadequacy of the white-rot/brown-rot paradigm for wood decay fungi.</title>
        <authorList>
            <person name="Riley R."/>
            <person name="Salamov A.A."/>
            <person name="Brown D.W."/>
            <person name="Nagy L.G."/>
            <person name="Floudas D."/>
            <person name="Held B.W."/>
            <person name="Levasseur A."/>
            <person name="Lombard V."/>
            <person name="Morin E."/>
            <person name="Otillar R."/>
            <person name="Lindquist E.A."/>
            <person name="Sun H."/>
            <person name="LaButti K.M."/>
            <person name="Schmutz J."/>
            <person name="Jabbour D."/>
            <person name="Luo H."/>
            <person name="Baker S.E."/>
            <person name="Pisabarro A.G."/>
            <person name="Walton J.D."/>
            <person name="Blanchette R.A."/>
            <person name="Henrissat B."/>
            <person name="Martin F."/>
            <person name="Cullen D."/>
            <person name="Hibbett D.S."/>
            <person name="Grigoriev I.V."/>
        </authorList>
    </citation>
    <scope>NUCLEOTIDE SEQUENCE [LARGE SCALE GENOMIC DNA]</scope>
    <source>
        <strain evidence="2">MUCL 33604</strain>
    </source>
</reference>
<proteinExistence type="predicted"/>
<dbReference type="GO" id="GO:0006281">
    <property type="term" value="P:DNA repair"/>
    <property type="evidence" value="ECO:0007669"/>
    <property type="project" value="TreeGrafter"/>
</dbReference>
<dbReference type="SUPFAM" id="SSF52540">
    <property type="entry name" value="P-loop containing nucleoside triphosphate hydrolases"/>
    <property type="match status" value="1"/>
</dbReference>
<keyword evidence="2" id="KW-1185">Reference proteome</keyword>
<feature type="non-terminal residue" evidence="1">
    <location>
        <position position="1"/>
    </location>
</feature>